<reference evidence="10" key="1">
    <citation type="submission" date="2016-10" db="EMBL/GenBank/DDBJ databases">
        <authorList>
            <person name="de Groot N.N."/>
        </authorList>
    </citation>
    <scope>NUCLEOTIDE SEQUENCE [LARGE SCALE GENOMIC DNA]</scope>
    <source>
        <strain evidence="10">CGMCC 1.12397</strain>
    </source>
</reference>
<evidence type="ECO:0000313" key="9">
    <source>
        <dbReference type="EMBL" id="RDI73133.1"/>
    </source>
</evidence>
<gene>
    <name evidence="9" type="ORF">DWB78_12815</name>
    <name evidence="10" type="ORF">SAMN05216278_0679</name>
</gene>
<dbReference type="PANTHER" id="PTHR21039">
    <property type="entry name" value="HISTIDINOL PHOSPHATASE-RELATED"/>
    <property type="match status" value="1"/>
</dbReference>
<dbReference type="PANTHER" id="PTHR21039:SF0">
    <property type="entry name" value="HISTIDINOL-PHOSPHATASE"/>
    <property type="match status" value="1"/>
</dbReference>
<evidence type="ECO:0000256" key="3">
    <source>
        <dbReference type="ARBA" id="ARBA00013085"/>
    </source>
</evidence>
<dbReference type="Proteomes" id="UP000255421">
    <property type="component" value="Unassembled WGS sequence"/>
</dbReference>
<accession>A0A1H0YKL2</accession>
<evidence type="ECO:0000256" key="6">
    <source>
        <dbReference type="ARBA" id="ARBA00023102"/>
    </source>
</evidence>
<dbReference type="EC" id="3.1.3.15" evidence="3"/>
<dbReference type="AlphaFoldDB" id="A0A1H0YKL2"/>
<dbReference type="Proteomes" id="UP000199289">
    <property type="component" value="Unassembled WGS sequence"/>
</dbReference>
<dbReference type="InterPro" id="IPR004013">
    <property type="entry name" value="PHP_dom"/>
</dbReference>
<sequence length="256" mass="28885">MYDYHVHSNYSDGDFLPSMLRAAEAAGLAGVGIADHCVVVPDEKIRRFRDAYGFTLDQTYPRRRRAIENLRDRYEIEVYDAAEMDYEPSAETEIREFLDEAEFDYTVGSVHALDGTNVHYEEHFAEMSAADRRDAVERYFEKVVALAESELFEVAAHLDLVERNTALRGLATEEQYERVARAFADSRTVPEINAGRVLDDYGEFHPTPGLLSALRAEGVEFVLGTDAHAPDEVVARADALREFVRSEGISPVELDL</sequence>
<feature type="domain" description="PHP" evidence="8">
    <location>
        <begin position="3"/>
        <end position="193"/>
    </location>
</feature>
<evidence type="ECO:0000256" key="2">
    <source>
        <dbReference type="ARBA" id="ARBA00009152"/>
    </source>
</evidence>
<dbReference type="GO" id="GO:0000105">
    <property type="term" value="P:L-histidine biosynthetic process"/>
    <property type="evidence" value="ECO:0007669"/>
    <property type="project" value="UniProtKB-UniPathway"/>
</dbReference>
<dbReference type="EMBL" id="QQST01000001">
    <property type="protein sequence ID" value="RDI73133.1"/>
    <property type="molecule type" value="Genomic_DNA"/>
</dbReference>
<dbReference type="SUPFAM" id="SSF89550">
    <property type="entry name" value="PHP domain-like"/>
    <property type="match status" value="1"/>
</dbReference>
<reference evidence="11" key="2">
    <citation type="submission" date="2016-10" db="EMBL/GenBank/DDBJ databases">
        <authorList>
            <person name="Varghese N."/>
            <person name="Submissions S."/>
        </authorList>
    </citation>
    <scope>NUCLEOTIDE SEQUENCE [LARGE SCALE GENOMIC DNA]</scope>
    <source>
        <strain evidence="11">CGMCC 1.12397</strain>
    </source>
</reference>
<evidence type="ECO:0000313" key="12">
    <source>
        <dbReference type="Proteomes" id="UP000255421"/>
    </source>
</evidence>
<proteinExistence type="inferred from homology"/>
<reference evidence="9 12" key="3">
    <citation type="submission" date="2018-07" db="EMBL/GenBank/DDBJ databases">
        <title>Genome sequence of extremly halophilic archaeon Halopelagius longus strain BC12-B1.</title>
        <authorList>
            <person name="Zhang X."/>
        </authorList>
    </citation>
    <scope>NUCLEOTIDE SEQUENCE [LARGE SCALE GENOMIC DNA]</scope>
    <source>
        <strain evidence="9 12">BC12-B1</strain>
    </source>
</reference>
<dbReference type="InterPro" id="IPR016195">
    <property type="entry name" value="Pol/histidinol_Pase-like"/>
</dbReference>
<keyword evidence="6" id="KW-0368">Histidine biosynthesis</keyword>
<evidence type="ECO:0000313" key="11">
    <source>
        <dbReference type="Proteomes" id="UP000199289"/>
    </source>
</evidence>
<dbReference type="OrthoDB" id="9968at2157"/>
<evidence type="ECO:0000259" key="8">
    <source>
        <dbReference type="Pfam" id="PF02811"/>
    </source>
</evidence>
<comment type="catalytic activity">
    <reaction evidence="7">
        <text>L-histidinol phosphate + H2O = L-histidinol + phosphate</text>
        <dbReference type="Rhea" id="RHEA:14465"/>
        <dbReference type="ChEBI" id="CHEBI:15377"/>
        <dbReference type="ChEBI" id="CHEBI:43474"/>
        <dbReference type="ChEBI" id="CHEBI:57699"/>
        <dbReference type="ChEBI" id="CHEBI:57980"/>
        <dbReference type="EC" id="3.1.3.15"/>
    </reaction>
</comment>
<dbReference type="Pfam" id="PF02811">
    <property type="entry name" value="PHP"/>
    <property type="match status" value="1"/>
</dbReference>
<dbReference type="UniPathway" id="UPA00031">
    <property type="reaction ID" value="UER00013"/>
</dbReference>
<evidence type="ECO:0000256" key="4">
    <source>
        <dbReference type="ARBA" id="ARBA00022605"/>
    </source>
</evidence>
<evidence type="ECO:0000256" key="5">
    <source>
        <dbReference type="ARBA" id="ARBA00022801"/>
    </source>
</evidence>
<comment type="similarity">
    <text evidence="2">Belongs to the PHP hydrolase family. HisK subfamily.</text>
</comment>
<dbReference type="GO" id="GO:0005737">
    <property type="term" value="C:cytoplasm"/>
    <property type="evidence" value="ECO:0007669"/>
    <property type="project" value="TreeGrafter"/>
</dbReference>
<organism evidence="10 11">
    <name type="scientific">Halopelagius longus</name>
    <dbReference type="NCBI Taxonomy" id="1236180"/>
    <lineage>
        <taxon>Archaea</taxon>
        <taxon>Methanobacteriati</taxon>
        <taxon>Methanobacteriota</taxon>
        <taxon>Stenosarchaea group</taxon>
        <taxon>Halobacteria</taxon>
        <taxon>Halobacteriales</taxon>
        <taxon>Haloferacaceae</taxon>
    </lineage>
</organism>
<dbReference type="Gene3D" id="3.20.20.140">
    <property type="entry name" value="Metal-dependent hydrolases"/>
    <property type="match status" value="1"/>
</dbReference>
<dbReference type="RefSeq" id="WP_092534466.1">
    <property type="nucleotide sequence ID" value="NZ_FNKQ01000001.1"/>
</dbReference>
<dbReference type="InterPro" id="IPR010140">
    <property type="entry name" value="Histidinol_P_phosphatase_HisJ"/>
</dbReference>
<dbReference type="GO" id="GO:0004401">
    <property type="term" value="F:histidinol-phosphatase activity"/>
    <property type="evidence" value="ECO:0007669"/>
    <property type="project" value="UniProtKB-EC"/>
</dbReference>
<dbReference type="EMBL" id="FNKQ01000001">
    <property type="protein sequence ID" value="SDQ15426.1"/>
    <property type="molecule type" value="Genomic_DNA"/>
</dbReference>
<protein>
    <recommendedName>
        <fullName evidence="3">histidinol-phosphatase</fullName>
        <ecNumber evidence="3">3.1.3.15</ecNumber>
    </recommendedName>
</protein>
<keyword evidence="12" id="KW-1185">Reference proteome</keyword>
<comment type="pathway">
    <text evidence="1">Amino-acid biosynthesis; L-histidine biosynthesis; L-histidine from 5-phospho-alpha-D-ribose 1-diphosphate: step 8/9.</text>
</comment>
<evidence type="ECO:0000256" key="1">
    <source>
        <dbReference type="ARBA" id="ARBA00004970"/>
    </source>
</evidence>
<name>A0A1H0YKL2_9EURY</name>
<keyword evidence="5" id="KW-0378">Hydrolase</keyword>
<keyword evidence="4" id="KW-0028">Amino-acid biosynthesis</keyword>
<evidence type="ECO:0000256" key="7">
    <source>
        <dbReference type="ARBA" id="ARBA00049158"/>
    </source>
</evidence>
<evidence type="ECO:0000313" key="10">
    <source>
        <dbReference type="EMBL" id="SDQ15426.1"/>
    </source>
</evidence>